<feature type="transmembrane region" description="Helical" evidence="1">
    <location>
        <begin position="14"/>
        <end position="30"/>
    </location>
</feature>
<organism evidence="2">
    <name type="scientific">uncultured Caudovirales phage</name>
    <dbReference type="NCBI Taxonomy" id="2100421"/>
    <lineage>
        <taxon>Viruses</taxon>
        <taxon>Duplodnaviria</taxon>
        <taxon>Heunggongvirae</taxon>
        <taxon>Uroviricota</taxon>
        <taxon>Caudoviricetes</taxon>
        <taxon>Peduoviridae</taxon>
        <taxon>Maltschvirus</taxon>
        <taxon>Maltschvirus maltsch</taxon>
    </lineage>
</organism>
<evidence type="ECO:0000313" key="2">
    <source>
        <dbReference type="EMBL" id="CAB4121728.1"/>
    </source>
</evidence>
<keyword evidence="1" id="KW-0472">Membrane</keyword>
<gene>
    <name evidence="2" type="ORF">UFOVP25_10</name>
</gene>
<protein>
    <submittedName>
        <fullName evidence="2">Uncharacterized protein</fullName>
    </submittedName>
</protein>
<keyword evidence="1" id="KW-1133">Transmembrane helix</keyword>
<proteinExistence type="predicted"/>
<reference evidence="2" key="1">
    <citation type="submission" date="2020-04" db="EMBL/GenBank/DDBJ databases">
        <authorList>
            <person name="Chiriac C."/>
            <person name="Salcher M."/>
            <person name="Ghai R."/>
            <person name="Kavagutti S V."/>
        </authorList>
    </citation>
    <scope>NUCLEOTIDE SEQUENCE</scope>
</reference>
<accession>A0A6J5KI22</accession>
<sequence>MQQEPQHTYTTKDNIVVAIIVIIAIALMFVR</sequence>
<evidence type="ECO:0000256" key="1">
    <source>
        <dbReference type="SAM" id="Phobius"/>
    </source>
</evidence>
<dbReference type="EMBL" id="LR796153">
    <property type="protein sequence ID" value="CAB4121728.1"/>
    <property type="molecule type" value="Genomic_DNA"/>
</dbReference>
<keyword evidence="1" id="KW-0812">Transmembrane</keyword>
<name>A0A6J5KI22_9CAUD</name>